<accession>A0A4Y2DEQ1</accession>
<comment type="caution">
    <text evidence="1">The sequence shown here is derived from an EMBL/GenBank/DDBJ whole genome shotgun (WGS) entry which is preliminary data.</text>
</comment>
<reference evidence="1 2" key="1">
    <citation type="journal article" date="2019" name="Sci. Rep.">
        <title>Orb-weaving spider Araneus ventricosus genome elucidates the spidroin gene catalogue.</title>
        <authorList>
            <person name="Kono N."/>
            <person name="Nakamura H."/>
            <person name="Ohtoshi R."/>
            <person name="Moran D.A.P."/>
            <person name="Shinohara A."/>
            <person name="Yoshida Y."/>
            <person name="Fujiwara M."/>
            <person name="Mori M."/>
            <person name="Tomita M."/>
            <person name="Arakawa K."/>
        </authorList>
    </citation>
    <scope>NUCLEOTIDE SEQUENCE [LARGE SCALE GENOMIC DNA]</scope>
</reference>
<proteinExistence type="predicted"/>
<keyword evidence="2" id="KW-1185">Reference proteome</keyword>
<organism evidence="1 2">
    <name type="scientific">Araneus ventricosus</name>
    <name type="common">Orbweaver spider</name>
    <name type="synonym">Epeira ventricosa</name>
    <dbReference type="NCBI Taxonomy" id="182803"/>
    <lineage>
        <taxon>Eukaryota</taxon>
        <taxon>Metazoa</taxon>
        <taxon>Ecdysozoa</taxon>
        <taxon>Arthropoda</taxon>
        <taxon>Chelicerata</taxon>
        <taxon>Arachnida</taxon>
        <taxon>Araneae</taxon>
        <taxon>Araneomorphae</taxon>
        <taxon>Entelegynae</taxon>
        <taxon>Araneoidea</taxon>
        <taxon>Araneidae</taxon>
        <taxon>Araneus</taxon>
    </lineage>
</organism>
<evidence type="ECO:0000313" key="1">
    <source>
        <dbReference type="EMBL" id="GBM15151.1"/>
    </source>
</evidence>
<name>A0A4Y2DEQ1_ARAVE</name>
<dbReference type="PANTHER" id="PTHR46113:SF1">
    <property type="entry name" value="PEPTIDASE M17 LEUCYL AMINOPEPTIDASE N-TERMINAL DOMAIN-CONTAINING PROTEIN"/>
    <property type="match status" value="1"/>
</dbReference>
<dbReference type="EMBL" id="BGPR01242667">
    <property type="protein sequence ID" value="GBM15151.1"/>
    <property type="molecule type" value="Genomic_DNA"/>
</dbReference>
<protein>
    <submittedName>
        <fullName evidence="1">Uncharacterized protein</fullName>
    </submittedName>
</protein>
<dbReference type="OrthoDB" id="6776719at2759"/>
<sequence>MLLLIMFYRFKDYDAKQSSDKGLKMILSNSWYLSGEIATLSLFSDLVPDEQKSKLFLSMKKERSSSHLLKKLLLKLVVCVFLSFFETAKIQDSFLIIPVKDWPEMPSYKKVAIFAKNLVCVNDVAKQALIKDFYCATKNEEQKFLLQIVEMHRKSFKQYNRLTLLEM</sequence>
<dbReference type="AlphaFoldDB" id="A0A4Y2DEQ1"/>
<evidence type="ECO:0000313" key="2">
    <source>
        <dbReference type="Proteomes" id="UP000499080"/>
    </source>
</evidence>
<gene>
    <name evidence="1" type="ORF">AVEN_221173_1</name>
</gene>
<dbReference type="PANTHER" id="PTHR46113">
    <property type="entry name" value="SNAC DOMAIN-CONTAINING PROTEIN"/>
    <property type="match status" value="1"/>
</dbReference>
<dbReference type="Proteomes" id="UP000499080">
    <property type="component" value="Unassembled WGS sequence"/>
</dbReference>